<keyword evidence="2" id="KW-1185">Reference proteome</keyword>
<organism evidence="1 2">
    <name type="scientific">Allorhodopirellula heiligendammensis</name>
    <dbReference type="NCBI Taxonomy" id="2714739"/>
    <lineage>
        <taxon>Bacteria</taxon>
        <taxon>Pseudomonadati</taxon>
        <taxon>Planctomycetota</taxon>
        <taxon>Planctomycetia</taxon>
        <taxon>Pirellulales</taxon>
        <taxon>Pirellulaceae</taxon>
        <taxon>Allorhodopirellula</taxon>
    </lineage>
</organism>
<dbReference type="Proteomes" id="UP000319908">
    <property type="component" value="Unassembled WGS sequence"/>
</dbReference>
<protein>
    <submittedName>
        <fullName evidence="1">Uncharacterized protein</fullName>
    </submittedName>
</protein>
<accession>A0A5C6C3X8</accession>
<comment type="caution">
    <text evidence="1">The sequence shown here is derived from an EMBL/GenBank/DDBJ whole genome shotgun (WGS) entry which is preliminary data.</text>
</comment>
<dbReference type="AlphaFoldDB" id="A0A5C6C3X8"/>
<evidence type="ECO:0000313" key="1">
    <source>
        <dbReference type="EMBL" id="TWU18004.1"/>
    </source>
</evidence>
<proteinExistence type="predicted"/>
<name>A0A5C6C3X8_9BACT</name>
<dbReference type="RefSeq" id="WP_146405010.1">
    <property type="nucleotide sequence ID" value="NZ_SJPU01000001.1"/>
</dbReference>
<reference evidence="1 2" key="1">
    <citation type="journal article" date="2020" name="Antonie Van Leeuwenhoek">
        <title>Rhodopirellula heiligendammensis sp. nov., Rhodopirellula pilleata sp. nov., and Rhodopirellula solitaria sp. nov. isolated from natural or artificial marine surfaces in Northern Germany and California, USA, and emended description of the genus Rhodopirellula.</title>
        <authorList>
            <person name="Kallscheuer N."/>
            <person name="Wiegand S."/>
            <person name="Jogler M."/>
            <person name="Boedeker C."/>
            <person name="Peeters S.H."/>
            <person name="Rast P."/>
            <person name="Heuer A."/>
            <person name="Jetten M.S.M."/>
            <person name="Rohde M."/>
            <person name="Jogler C."/>
        </authorList>
    </citation>
    <scope>NUCLEOTIDE SEQUENCE [LARGE SCALE GENOMIC DNA]</scope>
    <source>
        <strain evidence="1 2">Poly21</strain>
    </source>
</reference>
<gene>
    <name evidence="1" type="ORF">Poly21_01570</name>
</gene>
<dbReference type="EMBL" id="SJPU01000001">
    <property type="protein sequence ID" value="TWU18004.1"/>
    <property type="molecule type" value="Genomic_DNA"/>
</dbReference>
<evidence type="ECO:0000313" key="2">
    <source>
        <dbReference type="Proteomes" id="UP000319908"/>
    </source>
</evidence>
<sequence length="152" mass="17246">MFVYGFLLAGIIFCLGGLTGDRVAARYTRKRTVALMAKTDAIARLQKQKEVLHSINLLRIRNEHAKEIEAIGSEIAGLQAQLDFCREDAAQLVEQRNEIHERYAKLLTRAISIRKTLGDLNGEMPTRRDLKHSYRTMLDRVGAVYESLEDVS</sequence>